<evidence type="ECO:0000256" key="2">
    <source>
        <dbReference type="SAM" id="SignalP"/>
    </source>
</evidence>
<keyword evidence="4" id="KW-1185">Reference proteome</keyword>
<feature type="compositionally biased region" description="Basic and acidic residues" evidence="1">
    <location>
        <begin position="415"/>
        <end position="428"/>
    </location>
</feature>
<feature type="compositionally biased region" description="Acidic residues" evidence="1">
    <location>
        <begin position="451"/>
        <end position="466"/>
    </location>
</feature>
<protein>
    <recommendedName>
        <fullName evidence="5">Glycine rich protein</fullName>
    </recommendedName>
</protein>
<evidence type="ECO:0000313" key="4">
    <source>
        <dbReference type="Proteomes" id="UP001500784"/>
    </source>
</evidence>
<name>A0ABN2PEG6_9MICC</name>
<evidence type="ECO:0000256" key="1">
    <source>
        <dbReference type="SAM" id="MobiDB-lite"/>
    </source>
</evidence>
<comment type="caution">
    <text evidence="3">The sequence shown here is derived from an EMBL/GenBank/DDBJ whole genome shotgun (WGS) entry which is preliminary data.</text>
</comment>
<dbReference type="RefSeq" id="WP_152228915.1">
    <property type="nucleotide sequence ID" value="NZ_BAAALV010000005.1"/>
</dbReference>
<feature type="region of interest" description="Disordered" evidence="1">
    <location>
        <begin position="409"/>
        <end position="466"/>
    </location>
</feature>
<reference evidence="3 4" key="1">
    <citation type="journal article" date="2019" name="Int. J. Syst. Evol. Microbiol.">
        <title>The Global Catalogue of Microorganisms (GCM) 10K type strain sequencing project: providing services to taxonomists for standard genome sequencing and annotation.</title>
        <authorList>
            <consortium name="The Broad Institute Genomics Platform"/>
            <consortium name="The Broad Institute Genome Sequencing Center for Infectious Disease"/>
            <person name="Wu L."/>
            <person name="Ma J."/>
        </authorList>
    </citation>
    <scope>NUCLEOTIDE SEQUENCE [LARGE SCALE GENOMIC DNA]</scope>
    <source>
        <strain evidence="3 4">JCM 13316</strain>
    </source>
</reference>
<feature type="signal peptide" evidence="2">
    <location>
        <begin position="1"/>
        <end position="38"/>
    </location>
</feature>
<feature type="region of interest" description="Disordered" evidence="1">
    <location>
        <begin position="181"/>
        <end position="208"/>
    </location>
</feature>
<keyword evidence="2" id="KW-0732">Signal</keyword>
<accession>A0ABN2PEG6</accession>
<evidence type="ECO:0000313" key="3">
    <source>
        <dbReference type="EMBL" id="GAA1919671.1"/>
    </source>
</evidence>
<proteinExistence type="predicted"/>
<gene>
    <name evidence="3" type="ORF">GCM10009688_25860</name>
</gene>
<feature type="chain" id="PRO_5046492985" description="Glycine rich protein" evidence="2">
    <location>
        <begin position="39"/>
        <end position="466"/>
    </location>
</feature>
<dbReference type="Proteomes" id="UP001500784">
    <property type="component" value="Unassembled WGS sequence"/>
</dbReference>
<organism evidence="3 4">
    <name type="scientific">Arthrobacter gandavensis</name>
    <dbReference type="NCBI Taxonomy" id="169960"/>
    <lineage>
        <taxon>Bacteria</taxon>
        <taxon>Bacillati</taxon>
        <taxon>Actinomycetota</taxon>
        <taxon>Actinomycetes</taxon>
        <taxon>Micrococcales</taxon>
        <taxon>Micrococcaceae</taxon>
        <taxon>Arthrobacter</taxon>
    </lineage>
</organism>
<sequence length="466" mass="47016">MSNFKSSTARILRRLGAVAMVSALFAGGTVLTAPAAQAAPLSQHVFTFSQPKGEDWVVPYGVTEVLVGLRGGDGGYINTSSPGGRGQTYLLQLDVTPGDTLTLYAGKSGEGFGRAAGLGFIDGGKGGDKSRSGTVGNGGGGASALKLNGELLAVAGGGGGAGGDGGDRDFRLDVYDFDRGGTGGDAVSGEQPGWGQGKHAGNPGKNGVDDPAFARYGKAGEDGKSAGFLTSGGGGGAGGGGWPASGTAGGAGKKRLGFGAGSGGGAGMSWVADVPQLTVLEQGTRPYYDWTGRGPMAGEGAVKVTIPLQADTELYGPTEVAPGEAFDLRAVGRDLGLGQTPVDGTYTLERDGTVIASGDTDGDITIPIEGLSEGEHTFAFNFTAKHRMGVYWEERAQARSELTVVVTPAPSGVSERGHDHLPYDKQNDDDGVADAKGADSKGADKRKADADEADAEAPLEDSIERP</sequence>
<dbReference type="EMBL" id="BAAALV010000005">
    <property type="protein sequence ID" value="GAA1919671.1"/>
    <property type="molecule type" value="Genomic_DNA"/>
</dbReference>
<feature type="compositionally biased region" description="Gly residues" evidence="1">
    <location>
        <begin position="181"/>
        <end position="198"/>
    </location>
</feature>
<evidence type="ECO:0008006" key="5">
    <source>
        <dbReference type="Google" id="ProtNLM"/>
    </source>
</evidence>
<feature type="compositionally biased region" description="Basic and acidic residues" evidence="1">
    <location>
        <begin position="436"/>
        <end position="450"/>
    </location>
</feature>